<protein>
    <recommendedName>
        <fullName evidence="4">DUF2069 domain-containing protein</fullName>
    </recommendedName>
</protein>
<dbReference type="AlphaFoldDB" id="C4GHA7"/>
<evidence type="ECO:0000256" key="1">
    <source>
        <dbReference type="SAM" id="Phobius"/>
    </source>
</evidence>
<evidence type="ECO:0000313" key="3">
    <source>
        <dbReference type="Proteomes" id="UP000003009"/>
    </source>
</evidence>
<evidence type="ECO:0000313" key="2">
    <source>
        <dbReference type="EMBL" id="EEP68345.1"/>
    </source>
</evidence>
<keyword evidence="1" id="KW-0472">Membrane</keyword>
<keyword evidence="1" id="KW-1133">Transmembrane helix</keyword>
<keyword evidence="3" id="KW-1185">Reference proteome</keyword>
<dbReference type="HOGENOM" id="CLU_122357_0_1_4"/>
<dbReference type="EMBL" id="ACJW02000002">
    <property type="protein sequence ID" value="EEP68345.1"/>
    <property type="molecule type" value="Genomic_DNA"/>
</dbReference>
<feature type="transmembrane region" description="Helical" evidence="1">
    <location>
        <begin position="44"/>
        <end position="63"/>
    </location>
</feature>
<dbReference type="Proteomes" id="UP000003009">
    <property type="component" value="Unassembled WGS sequence"/>
</dbReference>
<dbReference type="STRING" id="629741.GCWU000324_00239"/>
<gene>
    <name evidence="2" type="ORF">GCWU000324_00239</name>
</gene>
<dbReference type="InterPro" id="IPR018643">
    <property type="entry name" value="DUF2069_membrane"/>
</dbReference>
<reference evidence="2" key="1">
    <citation type="submission" date="2009-04" db="EMBL/GenBank/DDBJ databases">
        <authorList>
            <person name="Weinstock G."/>
            <person name="Sodergren E."/>
            <person name="Clifton S."/>
            <person name="Fulton L."/>
            <person name="Fulton B."/>
            <person name="Courtney L."/>
            <person name="Fronick C."/>
            <person name="Harrison M."/>
            <person name="Strong C."/>
            <person name="Farmer C."/>
            <person name="Delahaunty K."/>
            <person name="Markovic C."/>
            <person name="Hall O."/>
            <person name="Minx P."/>
            <person name="Tomlinson C."/>
            <person name="Mitreva M."/>
            <person name="Nelson J."/>
            <person name="Hou S."/>
            <person name="Wollam A."/>
            <person name="Pepin K.H."/>
            <person name="Johnson M."/>
            <person name="Bhonagiri V."/>
            <person name="Nash W.E."/>
            <person name="Warren W."/>
            <person name="Chinwalla A."/>
            <person name="Mardis E.R."/>
            <person name="Wilson R.K."/>
        </authorList>
    </citation>
    <scope>NUCLEOTIDE SEQUENCE [LARGE SCALE GENOMIC DNA]</scope>
    <source>
        <strain evidence="2">ATCC 51147</strain>
    </source>
</reference>
<keyword evidence="1" id="KW-0812">Transmembrane</keyword>
<evidence type="ECO:0008006" key="4">
    <source>
        <dbReference type="Google" id="ProtNLM"/>
    </source>
</evidence>
<dbReference type="Pfam" id="PF09842">
    <property type="entry name" value="DUF2069"/>
    <property type="match status" value="1"/>
</dbReference>
<feature type="transmembrane region" description="Helical" evidence="1">
    <location>
        <begin position="75"/>
        <end position="92"/>
    </location>
</feature>
<organism evidence="2 3">
    <name type="scientific">Kingella oralis ATCC 51147</name>
    <dbReference type="NCBI Taxonomy" id="629741"/>
    <lineage>
        <taxon>Bacteria</taxon>
        <taxon>Pseudomonadati</taxon>
        <taxon>Pseudomonadota</taxon>
        <taxon>Betaproteobacteria</taxon>
        <taxon>Neisseriales</taxon>
        <taxon>Neisseriaceae</taxon>
        <taxon>Kingella</taxon>
    </lineage>
</organism>
<proteinExistence type="predicted"/>
<feature type="transmembrane region" description="Helical" evidence="1">
    <location>
        <begin position="124"/>
        <end position="146"/>
    </location>
</feature>
<name>C4GHA7_9NEIS</name>
<accession>C4GHA7</accession>
<comment type="caution">
    <text evidence="2">The sequence shown here is derived from an EMBL/GenBank/DDBJ whole genome shotgun (WGS) entry which is preliminary data.</text>
</comment>
<sequence>MLFRLPDDWLRLIDNKHIRQPENAFSRFRLPQQGFLMNNNRPPYSLWLAQAAWCALIALTLLWDWAFAPLHTGRALLLIKLLPLLLPLRGILRGRVYTYQYCSMLVLAYFCESVMRWFDPTPLSRALAGVETVLSAAFFVCCLLYLKQFKKKD</sequence>